<dbReference type="Pfam" id="PF04389">
    <property type="entry name" value="Peptidase_M28"/>
    <property type="match status" value="1"/>
</dbReference>
<dbReference type="Gene3D" id="3.40.630.10">
    <property type="entry name" value="Zn peptidases"/>
    <property type="match status" value="1"/>
</dbReference>
<keyword evidence="6" id="KW-1185">Reference proteome</keyword>
<evidence type="ECO:0000256" key="1">
    <source>
        <dbReference type="ARBA" id="ARBA00022679"/>
    </source>
</evidence>
<evidence type="ECO:0000256" key="2">
    <source>
        <dbReference type="ARBA" id="ARBA00023315"/>
    </source>
</evidence>
<evidence type="ECO:0000313" key="6">
    <source>
        <dbReference type="Proteomes" id="UP000190121"/>
    </source>
</evidence>
<dbReference type="Proteomes" id="UP000190121">
    <property type="component" value="Unassembled WGS sequence"/>
</dbReference>
<dbReference type="InterPro" id="IPR007484">
    <property type="entry name" value="Peptidase_M28"/>
</dbReference>
<protein>
    <submittedName>
        <fullName evidence="5">Peptidase family M28</fullName>
    </submittedName>
</protein>
<dbReference type="GO" id="GO:0008270">
    <property type="term" value="F:zinc ion binding"/>
    <property type="evidence" value="ECO:0007669"/>
    <property type="project" value="TreeGrafter"/>
</dbReference>
<evidence type="ECO:0000256" key="3">
    <source>
        <dbReference type="SAM" id="SignalP"/>
    </source>
</evidence>
<accession>A0A1T4LBY5</accession>
<dbReference type="PROSITE" id="PS51257">
    <property type="entry name" value="PROKAR_LIPOPROTEIN"/>
    <property type="match status" value="1"/>
</dbReference>
<proteinExistence type="predicted"/>
<dbReference type="STRING" id="29524.SAMN02745171_00350"/>
<dbReference type="PANTHER" id="PTHR12283:SF6">
    <property type="entry name" value="GLUTAMINYL-PEPTIDE CYCLOTRANSFERASE-RELATED"/>
    <property type="match status" value="1"/>
</dbReference>
<dbReference type="EMBL" id="FUXE01000003">
    <property type="protein sequence ID" value="SJZ52037.1"/>
    <property type="molecule type" value="Genomic_DNA"/>
</dbReference>
<feature type="domain" description="Peptidase M28" evidence="4">
    <location>
        <begin position="114"/>
        <end position="330"/>
    </location>
</feature>
<name>A0A1T4LBY5_9PORP</name>
<dbReference type="GO" id="GO:0016603">
    <property type="term" value="F:glutaminyl-peptide cyclotransferase activity"/>
    <property type="evidence" value="ECO:0007669"/>
    <property type="project" value="TreeGrafter"/>
</dbReference>
<gene>
    <name evidence="5" type="ORF">SAMN02745171_00350</name>
</gene>
<dbReference type="OrthoDB" id="9773494at2"/>
<dbReference type="SUPFAM" id="SSF53187">
    <property type="entry name" value="Zn-dependent exopeptidases"/>
    <property type="match status" value="1"/>
</dbReference>
<feature type="chain" id="PRO_5012888265" evidence="3">
    <location>
        <begin position="29"/>
        <end position="337"/>
    </location>
</feature>
<keyword evidence="1" id="KW-0808">Transferase</keyword>
<dbReference type="PANTHER" id="PTHR12283">
    <property type="entry name" value="GLUTAMINYL-PEPTIDE CYCLOTRANSFERASE"/>
    <property type="match status" value="1"/>
</dbReference>
<keyword evidence="3" id="KW-0732">Signal</keyword>
<evidence type="ECO:0000313" key="5">
    <source>
        <dbReference type="EMBL" id="SJZ52037.1"/>
    </source>
</evidence>
<dbReference type="AlphaFoldDB" id="A0A1T4LBY5"/>
<dbReference type="InterPro" id="IPR040234">
    <property type="entry name" value="QC/QCL"/>
</dbReference>
<dbReference type="RefSeq" id="WP_078736307.1">
    <property type="nucleotide sequence ID" value="NZ_FUXE01000003.1"/>
</dbReference>
<keyword evidence="2" id="KW-0012">Acyltransferase</keyword>
<feature type="signal peptide" evidence="3">
    <location>
        <begin position="1"/>
        <end position="28"/>
    </location>
</feature>
<sequence>MTFLKAAQITGFVSLLSAALLFSSCSSEEGSSSASSEVETTQKNTEEANKYFSADSAYSYIARQVSFGPRVPNTEGHKACKQWLIDKMASLGLRVIPQETTVTAHDGKKLDITNIIGSFNPEREDRILLLAHWDTRPIADYDPNESLRNKPILGADDGGSGVAVLLEVARQLQMANTSLGIDFLFADAEDYGVSNDEDSWCLGSTYWSKNPHIPNYKADLGILLDMVGAKEAKFRWETFSKIHAPYLLTTIWDIASRLGYSHLFIQADGAALTDDHVPVIKNLGIPTINIVNYDPNRLNGFGGHWHTHKDDLENIDPAVLQAVGHTLMTFLKQQETK</sequence>
<evidence type="ECO:0000259" key="4">
    <source>
        <dbReference type="Pfam" id="PF04389"/>
    </source>
</evidence>
<organism evidence="5 6">
    <name type="scientific">Porphyromonas circumdentaria</name>
    <dbReference type="NCBI Taxonomy" id="29524"/>
    <lineage>
        <taxon>Bacteria</taxon>
        <taxon>Pseudomonadati</taxon>
        <taxon>Bacteroidota</taxon>
        <taxon>Bacteroidia</taxon>
        <taxon>Bacteroidales</taxon>
        <taxon>Porphyromonadaceae</taxon>
        <taxon>Porphyromonas</taxon>
    </lineage>
</organism>
<reference evidence="6" key="1">
    <citation type="submission" date="2017-02" db="EMBL/GenBank/DDBJ databases">
        <authorList>
            <person name="Varghese N."/>
            <person name="Submissions S."/>
        </authorList>
    </citation>
    <scope>NUCLEOTIDE SEQUENCE [LARGE SCALE GENOMIC DNA]</scope>
    <source>
        <strain evidence="6">ATCC 51356</strain>
    </source>
</reference>